<protein>
    <submittedName>
        <fullName evidence="2">Uncharacterized protein</fullName>
    </submittedName>
</protein>
<accession>A0A448X797</accession>
<evidence type="ECO:0000313" key="3">
    <source>
        <dbReference type="Proteomes" id="UP000784294"/>
    </source>
</evidence>
<dbReference type="Proteomes" id="UP000784294">
    <property type="component" value="Unassembled WGS sequence"/>
</dbReference>
<evidence type="ECO:0000256" key="1">
    <source>
        <dbReference type="SAM" id="MobiDB-lite"/>
    </source>
</evidence>
<evidence type="ECO:0000313" key="2">
    <source>
        <dbReference type="EMBL" id="VEL29896.1"/>
    </source>
</evidence>
<feature type="region of interest" description="Disordered" evidence="1">
    <location>
        <begin position="29"/>
        <end position="49"/>
    </location>
</feature>
<name>A0A448X797_9PLAT</name>
<comment type="caution">
    <text evidence="2">The sequence shown here is derived from an EMBL/GenBank/DDBJ whole genome shotgun (WGS) entry which is preliminary data.</text>
</comment>
<reference evidence="2" key="1">
    <citation type="submission" date="2018-11" db="EMBL/GenBank/DDBJ databases">
        <authorList>
            <consortium name="Pathogen Informatics"/>
        </authorList>
    </citation>
    <scope>NUCLEOTIDE SEQUENCE</scope>
</reference>
<proteinExistence type="predicted"/>
<keyword evidence="3" id="KW-1185">Reference proteome</keyword>
<dbReference type="AlphaFoldDB" id="A0A448X797"/>
<sequence length="80" mass="8351">MRDSGQVGGDGCCKTRTQETGFRTVVSAEWEASPAQPSPAQPSPVQSGQVQLSLASLDGQNEASLGIPTKEQSCCELITL</sequence>
<organism evidence="2 3">
    <name type="scientific">Protopolystoma xenopodis</name>
    <dbReference type="NCBI Taxonomy" id="117903"/>
    <lineage>
        <taxon>Eukaryota</taxon>
        <taxon>Metazoa</taxon>
        <taxon>Spiralia</taxon>
        <taxon>Lophotrochozoa</taxon>
        <taxon>Platyhelminthes</taxon>
        <taxon>Monogenea</taxon>
        <taxon>Polyopisthocotylea</taxon>
        <taxon>Polystomatidea</taxon>
        <taxon>Polystomatidae</taxon>
        <taxon>Protopolystoma</taxon>
    </lineage>
</organism>
<dbReference type="EMBL" id="CAAALY010107372">
    <property type="protein sequence ID" value="VEL29896.1"/>
    <property type="molecule type" value="Genomic_DNA"/>
</dbReference>
<gene>
    <name evidence="2" type="ORF">PXEA_LOCUS23336</name>
</gene>